<sequence>MAAKEYKKVLTVVYRCDGFQLVNHNDKVVVWLGGFLGAHTALKPKKGDKIELRLRKVRK</sequence>
<accession>A0A0F9AJJ0</accession>
<evidence type="ECO:0000313" key="1">
    <source>
        <dbReference type="EMBL" id="KKL09575.1"/>
    </source>
</evidence>
<proteinExistence type="predicted"/>
<protein>
    <submittedName>
        <fullName evidence="1">Uncharacterized protein</fullName>
    </submittedName>
</protein>
<dbReference type="AlphaFoldDB" id="A0A0F9AJJ0"/>
<name>A0A0F9AJJ0_9ZZZZ</name>
<dbReference type="EMBL" id="LAZR01042420">
    <property type="protein sequence ID" value="KKL09575.1"/>
    <property type="molecule type" value="Genomic_DNA"/>
</dbReference>
<comment type="caution">
    <text evidence="1">The sequence shown here is derived from an EMBL/GenBank/DDBJ whole genome shotgun (WGS) entry which is preliminary data.</text>
</comment>
<reference evidence="1" key="1">
    <citation type="journal article" date="2015" name="Nature">
        <title>Complex archaea that bridge the gap between prokaryotes and eukaryotes.</title>
        <authorList>
            <person name="Spang A."/>
            <person name="Saw J.H."/>
            <person name="Jorgensen S.L."/>
            <person name="Zaremba-Niedzwiedzka K."/>
            <person name="Martijn J."/>
            <person name="Lind A.E."/>
            <person name="van Eijk R."/>
            <person name="Schleper C."/>
            <person name="Guy L."/>
            <person name="Ettema T.J."/>
        </authorList>
    </citation>
    <scope>NUCLEOTIDE SEQUENCE</scope>
</reference>
<organism evidence="1">
    <name type="scientific">marine sediment metagenome</name>
    <dbReference type="NCBI Taxonomy" id="412755"/>
    <lineage>
        <taxon>unclassified sequences</taxon>
        <taxon>metagenomes</taxon>
        <taxon>ecological metagenomes</taxon>
    </lineage>
</organism>
<gene>
    <name evidence="1" type="ORF">LCGC14_2564470</name>
</gene>